<dbReference type="Pfam" id="PF17862">
    <property type="entry name" value="AAA_lid_3"/>
    <property type="match status" value="1"/>
</dbReference>
<gene>
    <name evidence="12" type="primary">hflB</name>
    <name evidence="9" type="synonym">ftsH</name>
    <name evidence="12" type="ORF">H8S08_02820</name>
</gene>
<feature type="active site" evidence="9">
    <location>
        <position position="457"/>
    </location>
</feature>
<evidence type="ECO:0000256" key="10">
    <source>
        <dbReference type="RuleBase" id="RU003651"/>
    </source>
</evidence>
<dbReference type="RefSeq" id="WP_055202059.1">
    <property type="nucleotide sequence ID" value="NZ_JACOOK010000001.1"/>
</dbReference>
<evidence type="ECO:0000313" key="12">
    <source>
        <dbReference type="EMBL" id="MBC5615952.1"/>
    </source>
</evidence>
<evidence type="ECO:0000256" key="2">
    <source>
        <dbReference type="ARBA" id="ARBA00022670"/>
    </source>
</evidence>
<dbReference type="Pfam" id="PF00004">
    <property type="entry name" value="AAA"/>
    <property type="match status" value="1"/>
</dbReference>
<keyword evidence="2 9" id="KW-0645">Protease</keyword>
<feature type="binding site" evidence="9">
    <location>
        <begin position="233"/>
        <end position="240"/>
    </location>
    <ligand>
        <name>ATP</name>
        <dbReference type="ChEBI" id="CHEBI:30616"/>
    </ligand>
</feature>
<feature type="transmembrane region" description="Helical" evidence="9">
    <location>
        <begin position="135"/>
        <end position="156"/>
    </location>
</feature>
<keyword evidence="4 9" id="KW-0547">Nucleotide-binding</keyword>
<dbReference type="InterPro" id="IPR050928">
    <property type="entry name" value="ATP-dep_Zn_Metalloprotease"/>
</dbReference>
<evidence type="ECO:0000256" key="6">
    <source>
        <dbReference type="ARBA" id="ARBA00022833"/>
    </source>
</evidence>
<dbReference type="InterPro" id="IPR000642">
    <property type="entry name" value="Peptidase_M41"/>
</dbReference>
<dbReference type="InterPro" id="IPR027417">
    <property type="entry name" value="P-loop_NTPase"/>
</dbReference>
<dbReference type="EMBL" id="JACOOK010000001">
    <property type="protein sequence ID" value="MBC5615952.1"/>
    <property type="molecule type" value="Genomic_DNA"/>
</dbReference>
<evidence type="ECO:0000256" key="8">
    <source>
        <dbReference type="ARBA" id="ARBA00023049"/>
    </source>
</evidence>
<dbReference type="Pfam" id="PF06480">
    <property type="entry name" value="FtsH_ext"/>
    <property type="match status" value="1"/>
</dbReference>
<keyword evidence="8 9" id="KW-0482">Metalloprotease</keyword>
<feature type="domain" description="AAA+ ATPase" evidence="11">
    <location>
        <begin position="225"/>
        <end position="365"/>
    </location>
</feature>
<dbReference type="InterPro" id="IPR011546">
    <property type="entry name" value="Pept_M41_FtsH_extracell"/>
</dbReference>
<keyword evidence="9" id="KW-0812">Transmembrane</keyword>
<proteinExistence type="inferred from homology"/>
<keyword evidence="6 9" id="KW-0862">Zinc</keyword>
<dbReference type="Gene3D" id="1.20.58.760">
    <property type="entry name" value="Peptidase M41"/>
    <property type="match status" value="1"/>
</dbReference>
<evidence type="ECO:0000256" key="9">
    <source>
        <dbReference type="HAMAP-Rule" id="MF_01458"/>
    </source>
</evidence>
<dbReference type="SUPFAM" id="SSF140990">
    <property type="entry name" value="FtsH protease domain-like"/>
    <property type="match status" value="1"/>
</dbReference>
<dbReference type="NCBIfam" id="TIGR01241">
    <property type="entry name" value="FtsH_fam"/>
    <property type="match status" value="1"/>
</dbReference>
<feature type="binding site" evidence="9">
    <location>
        <position position="460"/>
    </location>
    <ligand>
        <name>Zn(2+)</name>
        <dbReference type="ChEBI" id="CHEBI:29105"/>
        <note>catalytic</note>
    </ligand>
</feature>
<evidence type="ECO:0000259" key="11">
    <source>
        <dbReference type="SMART" id="SM00382"/>
    </source>
</evidence>
<comment type="function">
    <text evidence="9">Acts as a processive, ATP-dependent zinc metallopeptidase for both cytoplasmic and membrane proteins. Plays a role in the quality control of integral membrane proteins.</text>
</comment>
<evidence type="ECO:0000256" key="3">
    <source>
        <dbReference type="ARBA" id="ARBA00022723"/>
    </source>
</evidence>
<dbReference type="Pfam" id="PF01434">
    <property type="entry name" value="Peptidase_M41"/>
    <property type="match status" value="1"/>
</dbReference>
<keyword evidence="9" id="KW-1133">Transmembrane helix</keyword>
<keyword evidence="9" id="KW-0472">Membrane</keyword>
<dbReference type="InterPro" id="IPR003960">
    <property type="entry name" value="ATPase_AAA_CS"/>
</dbReference>
<reference evidence="12 13" key="1">
    <citation type="submission" date="2020-08" db="EMBL/GenBank/DDBJ databases">
        <title>Genome public.</title>
        <authorList>
            <person name="Liu C."/>
            <person name="Sun Q."/>
        </authorList>
    </citation>
    <scope>NUCLEOTIDE SEQUENCE [LARGE SCALE GENOMIC DNA]</scope>
    <source>
        <strain evidence="12 13">New-7</strain>
    </source>
</reference>
<dbReference type="CDD" id="cd19501">
    <property type="entry name" value="RecA-like_FtsH"/>
    <property type="match status" value="1"/>
</dbReference>
<protein>
    <recommendedName>
        <fullName evidence="9">ATP-dependent zinc metalloprotease FtsH</fullName>
        <ecNumber evidence="9">3.4.24.-</ecNumber>
    </recommendedName>
</protein>
<comment type="similarity">
    <text evidence="9">In the central section; belongs to the AAA ATPase family.</text>
</comment>
<feature type="binding site" evidence="9">
    <location>
        <position position="456"/>
    </location>
    <ligand>
        <name>Zn(2+)</name>
        <dbReference type="ChEBI" id="CHEBI:29105"/>
        <note>catalytic</note>
    </ligand>
</feature>
<evidence type="ECO:0000256" key="7">
    <source>
        <dbReference type="ARBA" id="ARBA00022840"/>
    </source>
</evidence>
<dbReference type="InterPro" id="IPR041569">
    <property type="entry name" value="AAA_lid_3"/>
</dbReference>
<dbReference type="EC" id="3.4.24.-" evidence="9"/>
<organism evidence="12 13">
    <name type="scientific">Alistipes hominis</name>
    <dbReference type="NCBI Taxonomy" id="2763015"/>
    <lineage>
        <taxon>Bacteria</taxon>
        <taxon>Pseudomonadati</taxon>
        <taxon>Bacteroidota</taxon>
        <taxon>Bacteroidia</taxon>
        <taxon>Bacteroidales</taxon>
        <taxon>Rikenellaceae</taxon>
        <taxon>Alistipes</taxon>
    </lineage>
</organism>
<feature type="binding site" evidence="9">
    <location>
        <position position="531"/>
    </location>
    <ligand>
        <name>Zn(2+)</name>
        <dbReference type="ChEBI" id="CHEBI:29105"/>
        <note>catalytic</note>
    </ligand>
</feature>
<name>A0ABR7CJX8_9BACT</name>
<keyword evidence="9" id="KW-1003">Cell membrane</keyword>
<feature type="transmembrane region" description="Helical" evidence="9">
    <location>
        <begin position="21"/>
        <end position="38"/>
    </location>
</feature>
<comment type="similarity">
    <text evidence="10">Belongs to the AAA ATPase family.</text>
</comment>
<comment type="caution">
    <text evidence="12">The sequence shown here is derived from an EMBL/GenBank/DDBJ whole genome shotgun (WGS) entry which is preliminary data.</text>
</comment>
<dbReference type="Gene3D" id="3.40.50.300">
    <property type="entry name" value="P-loop containing nucleotide triphosphate hydrolases"/>
    <property type="match status" value="1"/>
</dbReference>
<evidence type="ECO:0000256" key="5">
    <source>
        <dbReference type="ARBA" id="ARBA00022801"/>
    </source>
</evidence>
<dbReference type="InterPro" id="IPR003959">
    <property type="entry name" value="ATPase_AAA_core"/>
</dbReference>
<evidence type="ECO:0000256" key="4">
    <source>
        <dbReference type="ARBA" id="ARBA00022741"/>
    </source>
</evidence>
<evidence type="ECO:0000313" key="13">
    <source>
        <dbReference type="Proteomes" id="UP000636891"/>
    </source>
</evidence>
<dbReference type="InterPro" id="IPR003593">
    <property type="entry name" value="AAA+_ATPase"/>
</dbReference>
<dbReference type="InterPro" id="IPR005936">
    <property type="entry name" value="FtsH"/>
</dbReference>
<comment type="cofactor">
    <cofactor evidence="9">
        <name>Zn(2+)</name>
        <dbReference type="ChEBI" id="CHEBI:29105"/>
    </cofactor>
    <text evidence="9">Binds 1 zinc ion per subunit.</text>
</comment>
<dbReference type="PANTHER" id="PTHR43655:SF2">
    <property type="entry name" value="AFG3 LIKE MATRIX AAA PEPTIDASE SUBUNIT 2, ISOFORM A"/>
    <property type="match status" value="1"/>
</dbReference>
<keyword evidence="13" id="KW-1185">Reference proteome</keyword>
<dbReference type="Gene3D" id="1.10.8.60">
    <property type="match status" value="1"/>
</dbReference>
<dbReference type="PANTHER" id="PTHR43655">
    <property type="entry name" value="ATP-DEPENDENT PROTEASE"/>
    <property type="match status" value="1"/>
</dbReference>
<dbReference type="GO" id="GO:0008237">
    <property type="term" value="F:metallopeptidase activity"/>
    <property type="evidence" value="ECO:0007669"/>
    <property type="project" value="UniProtKB-KW"/>
</dbReference>
<dbReference type="PROSITE" id="PS00674">
    <property type="entry name" value="AAA"/>
    <property type="match status" value="1"/>
</dbReference>
<dbReference type="Proteomes" id="UP000636891">
    <property type="component" value="Unassembled WGS sequence"/>
</dbReference>
<sequence length="654" mass="72908">MKPNHNNNMPQLGGKRPKFNIYWVWMILAVVILSWGLLGNEKVTHTTTWDGVKEMIEKGDLQKIVVVNKETAEVYLKPDKVASYSDRKEYKGITEQGPQFSFNIGSLDYFQHNLENAQTEYDQEVPLSFETRRNIWGDAFTLIFPILILVGIWWFLWRGMSRGNNGGGGGIFSVGKAKAQMFDKDANVNITFKDVAGLEEAKVEIMEIVDFLKNPGKYSDLGGKIPKGALLVGPPGTGKTLLAKAVAGEANVPFFSISGSDFVEMFVGVGASRVRDLFRQAKEKAPCIVFIDEIDAIGRARSKNVGYSSNDERENTLNQLLTEMDGFGTNAGVIVLAATNRADILDKALLRAGRFDRQINVELPDLKERREIFDVHLKNLKLDPKLDRDFLARQTPGFSGADIANVCNEAALIAARNNKKQVEKEDFLSAIDRIIGGLERKNKIIIPSEKRTIAYHEAGHATVSWVLEHANPLIKVTIIPRGKALGAAWYLPEERQITTKEQMLDEMAAILGGRASELLNFGKVSTGALNDLERVTKQAYAMVAYYGMSSEVGNLSFYDSTGQNDMALTKPYSERTAQEIDAEVKKLIDGAFQRSLETLEKHRAGLTQLAELLLEREVIFAEDLEKIFGKRKGEIRKELEVKIEEPLNSEPSAE</sequence>
<comment type="similarity">
    <text evidence="1 9">In the C-terminal section; belongs to the peptidase M41 family.</text>
</comment>
<comment type="subunit">
    <text evidence="9">Homohexamer.</text>
</comment>
<keyword evidence="5 9" id="KW-0378">Hydrolase</keyword>
<keyword evidence="3 9" id="KW-0479">Metal-binding</keyword>
<dbReference type="SUPFAM" id="SSF52540">
    <property type="entry name" value="P-loop containing nucleoside triphosphate hydrolases"/>
    <property type="match status" value="1"/>
</dbReference>
<dbReference type="Gene3D" id="3.40.1690.20">
    <property type="match status" value="1"/>
</dbReference>
<evidence type="ECO:0000256" key="1">
    <source>
        <dbReference type="ARBA" id="ARBA00010044"/>
    </source>
</evidence>
<dbReference type="HAMAP" id="MF_01458">
    <property type="entry name" value="FtsH"/>
    <property type="match status" value="1"/>
</dbReference>
<accession>A0ABR7CJX8</accession>
<dbReference type="SMART" id="SM00382">
    <property type="entry name" value="AAA"/>
    <property type="match status" value="1"/>
</dbReference>
<keyword evidence="7 9" id="KW-0067">ATP-binding</keyword>
<comment type="subcellular location">
    <subcellularLocation>
        <location evidence="9">Cell membrane</location>
        <topology evidence="9">Multi-pass membrane protein</topology>
        <orientation evidence="9">Cytoplasmic side</orientation>
    </subcellularLocation>
</comment>
<dbReference type="InterPro" id="IPR037219">
    <property type="entry name" value="Peptidase_M41-like"/>
</dbReference>